<reference evidence="2 3" key="1">
    <citation type="journal article" date="2015" name="Nature">
        <title>rRNA introns, odd ribosomes, and small enigmatic genomes across a large radiation of phyla.</title>
        <authorList>
            <person name="Brown C.T."/>
            <person name="Hug L.A."/>
            <person name="Thomas B.C."/>
            <person name="Sharon I."/>
            <person name="Castelle C.J."/>
            <person name="Singh A."/>
            <person name="Wilkins M.J."/>
            <person name="Williams K.H."/>
            <person name="Banfield J.F."/>
        </authorList>
    </citation>
    <scope>NUCLEOTIDE SEQUENCE [LARGE SCALE GENOMIC DNA]</scope>
</reference>
<dbReference type="EMBL" id="LBXW01000020">
    <property type="protein sequence ID" value="KKR38356.1"/>
    <property type="molecule type" value="Genomic_DNA"/>
</dbReference>
<gene>
    <name evidence="2" type="ORF">UT72_C0020G0003</name>
</gene>
<comment type="caution">
    <text evidence="2">The sequence shown here is derived from an EMBL/GenBank/DDBJ whole genome shotgun (WGS) entry which is preliminary data.</text>
</comment>
<evidence type="ECO:0000256" key="1">
    <source>
        <dbReference type="SAM" id="Phobius"/>
    </source>
</evidence>
<keyword evidence="1" id="KW-0472">Membrane</keyword>
<feature type="transmembrane region" description="Helical" evidence="1">
    <location>
        <begin position="6"/>
        <end position="24"/>
    </location>
</feature>
<keyword evidence="1" id="KW-1133">Transmembrane helix</keyword>
<accession>A0A0G0QM12</accession>
<feature type="transmembrane region" description="Helical" evidence="1">
    <location>
        <begin position="142"/>
        <end position="160"/>
    </location>
</feature>
<dbReference type="AlphaFoldDB" id="A0A0G0QM12"/>
<keyword evidence="1" id="KW-0812">Transmembrane</keyword>
<dbReference type="Proteomes" id="UP000034687">
    <property type="component" value="Unassembled WGS sequence"/>
</dbReference>
<sequence length="173" mass="19934">MNLAKLLAIIFVIISISFGVYLVLPQPFFPSPAWDFVSSTEPADRETPLRRGYFTNLTREQLMSHYKSEFGWGLTLNYPPEEAQTLVRDQTKSSFLEEIVHPFKESLFVNGYEPKGNDITGFMIDGKIYKQKVIVKYVPSNIFLRVGVGIFTLVCIWILTREWIQALKSTFQL</sequence>
<proteinExistence type="predicted"/>
<organism evidence="2 3">
    <name type="scientific">Candidatus Woesebacteria bacterium GW2011_GWB1_40_101</name>
    <dbReference type="NCBI Taxonomy" id="1618575"/>
    <lineage>
        <taxon>Bacteria</taxon>
        <taxon>Candidatus Woeseibacteriota</taxon>
    </lineage>
</organism>
<protein>
    <submittedName>
        <fullName evidence="2">Uncharacterized protein</fullName>
    </submittedName>
</protein>
<evidence type="ECO:0000313" key="2">
    <source>
        <dbReference type="EMBL" id="KKR38356.1"/>
    </source>
</evidence>
<evidence type="ECO:0000313" key="3">
    <source>
        <dbReference type="Proteomes" id="UP000034687"/>
    </source>
</evidence>
<name>A0A0G0QM12_9BACT</name>